<reference evidence="3 4" key="1">
    <citation type="journal article" date="2018" name="Front. Plant Sci.">
        <title>Red Clover (Trifolium pratense) and Zigzag Clover (T. medium) - A Picture of Genomic Similarities and Differences.</title>
        <authorList>
            <person name="Dluhosova J."/>
            <person name="Istvanek J."/>
            <person name="Nedelnik J."/>
            <person name="Repkova J."/>
        </authorList>
    </citation>
    <scope>NUCLEOTIDE SEQUENCE [LARGE SCALE GENOMIC DNA]</scope>
    <source>
        <strain evidence="4">cv. 10/8</strain>
        <tissue evidence="3">Leaf</tissue>
    </source>
</reference>
<protein>
    <submittedName>
        <fullName evidence="3">Root meristem growth factor 9-like</fullName>
    </submittedName>
</protein>
<name>A0A392MIX9_9FABA</name>
<proteinExistence type="predicted"/>
<keyword evidence="2" id="KW-0732">Signal</keyword>
<keyword evidence="4" id="KW-1185">Reference proteome</keyword>
<evidence type="ECO:0000313" key="3">
    <source>
        <dbReference type="EMBL" id="MCH87452.1"/>
    </source>
</evidence>
<feature type="signal peptide" evidence="2">
    <location>
        <begin position="1"/>
        <end position="26"/>
    </location>
</feature>
<sequence>MAIVPSKRLVLIAFLLLCFVSTTARARNLREITKEGVEKGQSSEFKPNHEVAQTQEKNDDLLDTMDYTPASKNPPIHN</sequence>
<dbReference type="InterPro" id="IPR049306">
    <property type="entry name" value="GLV1-2"/>
</dbReference>
<comment type="caution">
    <text evidence="3">The sequence shown here is derived from an EMBL/GenBank/DDBJ whole genome shotgun (WGS) entry which is preliminary data.</text>
</comment>
<accession>A0A392MIX9</accession>
<dbReference type="AlphaFoldDB" id="A0A392MIX9"/>
<organism evidence="3 4">
    <name type="scientific">Trifolium medium</name>
    <dbReference type="NCBI Taxonomy" id="97028"/>
    <lineage>
        <taxon>Eukaryota</taxon>
        <taxon>Viridiplantae</taxon>
        <taxon>Streptophyta</taxon>
        <taxon>Embryophyta</taxon>
        <taxon>Tracheophyta</taxon>
        <taxon>Spermatophyta</taxon>
        <taxon>Magnoliopsida</taxon>
        <taxon>eudicotyledons</taxon>
        <taxon>Gunneridae</taxon>
        <taxon>Pentapetalae</taxon>
        <taxon>rosids</taxon>
        <taxon>fabids</taxon>
        <taxon>Fabales</taxon>
        <taxon>Fabaceae</taxon>
        <taxon>Papilionoideae</taxon>
        <taxon>50 kb inversion clade</taxon>
        <taxon>NPAAA clade</taxon>
        <taxon>Hologalegina</taxon>
        <taxon>IRL clade</taxon>
        <taxon>Trifolieae</taxon>
        <taxon>Trifolium</taxon>
    </lineage>
</organism>
<feature type="chain" id="PRO_5017469172" evidence="2">
    <location>
        <begin position="27"/>
        <end position="78"/>
    </location>
</feature>
<gene>
    <name evidence="3" type="ORF">A2U01_0008322</name>
</gene>
<feature type="region of interest" description="Disordered" evidence="1">
    <location>
        <begin position="36"/>
        <end position="78"/>
    </location>
</feature>
<dbReference type="Pfam" id="PF21529">
    <property type="entry name" value="GLV1-2"/>
    <property type="match status" value="1"/>
</dbReference>
<dbReference type="Proteomes" id="UP000265520">
    <property type="component" value="Unassembled WGS sequence"/>
</dbReference>
<dbReference type="EMBL" id="LXQA010012226">
    <property type="protein sequence ID" value="MCH87452.1"/>
    <property type="molecule type" value="Genomic_DNA"/>
</dbReference>
<feature type="compositionally biased region" description="Polar residues" evidence="1">
    <location>
        <begin position="40"/>
        <end position="55"/>
    </location>
</feature>
<evidence type="ECO:0000256" key="2">
    <source>
        <dbReference type="SAM" id="SignalP"/>
    </source>
</evidence>
<evidence type="ECO:0000256" key="1">
    <source>
        <dbReference type="SAM" id="MobiDB-lite"/>
    </source>
</evidence>
<evidence type="ECO:0000313" key="4">
    <source>
        <dbReference type="Proteomes" id="UP000265520"/>
    </source>
</evidence>